<gene>
    <name evidence="1" type="ORF">COU16_01975</name>
</gene>
<dbReference type="AlphaFoldDB" id="A0A2H0UDB3"/>
<reference evidence="2" key="1">
    <citation type="submission" date="2017-09" db="EMBL/GenBank/DDBJ databases">
        <title>Depth-based differentiation of microbial function through sediment-hosted aquifers and enrichment of novel symbionts in the deep terrestrial subsurface.</title>
        <authorList>
            <person name="Probst A.J."/>
            <person name="Ladd B."/>
            <person name="Jarett J.K."/>
            <person name="Geller-Mcgrath D.E."/>
            <person name="Sieber C.M.K."/>
            <person name="Emerson J.B."/>
            <person name="Anantharaman K."/>
            <person name="Thomas B.C."/>
            <person name="Malmstrom R."/>
            <person name="Stieglmeier M."/>
            <person name="Klingl A."/>
            <person name="Woyke T."/>
            <person name="Ryan C.M."/>
            <person name="Banfield J.F."/>
        </authorList>
    </citation>
    <scope>NUCLEOTIDE SEQUENCE [LARGE SCALE GENOMIC DNA]</scope>
</reference>
<organism evidence="1 2">
    <name type="scientific">Candidatus Kaiserbacteria bacterium CG10_big_fil_rev_8_21_14_0_10_47_16</name>
    <dbReference type="NCBI Taxonomy" id="1974608"/>
    <lineage>
        <taxon>Bacteria</taxon>
        <taxon>Candidatus Kaiseribacteriota</taxon>
    </lineage>
</organism>
<evidence type="ECO:0000313" key="2">
    <source>
        <dbReference type="Proteomes" id="UP000229344"/>
    </source>
</evidence>
<name>A0A2H0UDB3_9BACT</name>
<evidence type="ECO:0000313" key="1">
    <source>
        <dbReference type="EMBL" id="PIR84340.1"/>
    </source>
</evidence>
<proteinExistence type="predicted"/>
<accession>A0A2H0UDB3</accession>
<dbReference type="Proteomes" id="UP000229344">
    <property type="component" value="Unassembled WGS sequence"/>
</dbReference>
<comment type="caution">
    <text evidence="1">The sequence shown here is derived from an EMBL/GenBank/DDBJ whole genome shotgun (WGS) entry which is preliminary data.</text>
</comment>
<sequence>MKKGIIAIVIVALIAVAGFGYYKGWFSGSPESFKGATLTVPGTKDITVVLDTTSPSSTNNYPMGEYNDGDAERGTVVVLEDKAEKMSDGRTVAPFAHNSGGSGEFLYLGLFDAKLKHLSSFPIGDRIDITSIDVSGITITINYMIHGEGQAMYEDPNTPATLTLDVVGEKLVKRIVN</sequence>
<protein>
    <submittedName>
        <fullName evidence="1">Uncharacterized protein</fullName>
    </submittedName>
</protein>
<dbReference type="EMBL" id="PFBI01000006">
    <property type="protein sequence ID" value="PIR84340.1"/>
    <property type="molecule type" value="Genomic_DNA"/>
</dbReference>